<protein>
    <recommendedName>
        <fullName evidence="12">QacE family quaternary ammonium compound efflux SMR transporter</fullName>
    </recommendedName>
</protein>
<feature type="transmembrane region" description="Helical" evidence="9">
    <location>
        <begin position="44"/>
        <end position="65"/>
    </location>
</feature>
<evidence type="ECO:0000313" key="10">
    <source>
        <dbReference type="EMBL" id="GFE16882.1"/>
    </source>
</evidence>
<evidence type="ECO:0000256" key="5">
    <source>
        <dbReference type="ARBA" id="ARBA00022989"/>
    </source>
</evidence>
<feature type="transmembrane region" description="Helical" evidence="9">
    <location>
        <begin position="17"/>
        <end position="37"/>
    </location>
</feature>
<keyword evidence="2" id="KW-0813">Transport</keyword>
<sequence>MTGENTGAQKKQSATAAWTWLSVAAVFEVIFALGSGANGGFTKLVPSVITVVAGGGGVYLLSLALKTIDVGIGYTVWTGIGAVGSVLMAALLYGEQITIGKVICFLAIIGGVVGLHLSSEEPTGNASSDGTGPVGDAESEAPVAPNSAS</sequence>
<evidence type="ECO:0008006" key="12">
    <source>
        <dbReference type="Google" id="ProtNLM"/>
    </source>
</evidence>
<evidence type="ECO:0000256" key="1">
    <source>
        <dbReference type="ARBA" id="ARBA00004651"/>
    </source>
</evidence>
<evidence type="ECO:0000256" key="3">
    <source>
        <dbReference type="ARBA" id="ARBA00022475"/>
    </source>
</evidence>
<dbReference type="Proteomes" id="UP000430079">
    <property type="component" value="Unassembled WGS sequence"/>
</dbReference>
<evidence type="ECO:0000256" key="7">
    <source>
        <dbReference type="RuleBase" id="RU003942"/>
    </source>
</evidence>
<reference evidence="10 11" key="1">
    <citation type="submission" date="2019-12" db="EMBL/GenBank/DDBJ databases">
        <title>Whole genome shotgun sequence of Streptomyces hygroscopicus subsp. glebosus NBRC 13786.</title>
        <authorList>
            <person name="Ichikawa N."/>
            <person name="Kimura A."/>
            <person name="Kitahashi Y."/>
            <person name="Komaki H."/>
            <person name="Tamura T."/>
        </authorList>
    </citation>
    <scope>NUCLEOTIDE SEQUENCE [LARGE SCALE GENOMIC DNA]</scope>
    <source>
        <strain evidence="10 11">NBRC 13786</strain>
    </source>
</reference>
<feature type="transmembrane region" description="Helical" evidence="9">
    <location>
        <begin position="71"/>
        <end position="92"/>
    </location>
</feature>
<dbReference type="AlphaFoldDB" id="A0A640T1F3"/>
<organism evidence="10 11">
    <name type="scientific">Streptomyces glebosus</name>
    <dbReference type="NCBI Taxonomy" id="249580"/>
    <lineage>
        <taxon>Bacteria</taxon>
        <taxon>Bacillati</taxon>
        <taxon>Actinomycetota</taxon>
        <taxon>Actinomycetes</taxon>
        <taxon>Kitasatosporales</taxon>
        <taxon>Streptomycetaceae</taxon>
        <taxon>Streptomyces</taxon>
    </lineage>
</organism>
<feature type="transmembrane region" description="Helical" evidence="9">
    <location>
        <begin position="99"/>
        <end position="117"/>
    </location>
</feature>
<dbReference type="InterPro" id="IPR045324">
    <property type="entry name" value="Small_multidrug_res"/>
</dbReference>
<dbReference type="EMBL" id="BLIO01000001">
    <property type="protein sequence ID" value="GFE16882.1"/>
    <property type="molecule type" value="Genomic_DNA"/>
</dbReference>
<name>A0A640T1F3_9ACTN</name>
<dbReference type="PANTHER" id="PTHR30561">
    <property type="entry name" value="SMR FAMILY PROTON-DEPENDENT DRUG EFFLUX TRANSPORTER SUGE"/>
    <property type="match status" value="1"/>
</dbReference>
<dbReference type="InterPro" id="IPR037185">
    <property type="entry name" value="EmrE-like"/>
</dbReference>
<comment type="subcellular location">
    <subcellularLocation>
        <location evidence="1 7">Cell membrane</location>
        <topology evidence="1 7">Multi-pass membrane protein</topology>
    </subcellularLocation>
</comment>
<evidence type="ECO:0000256" key="8">
    <source>
        <dbReference type="SAM" id="MobiDB-lite"/>
    </source>
</evidence>
<keyword evidence="6 9" id="KW-0472">Membrane</keyword>
<keyword evidence="4 7" id="KW-0812">Transmembrane</keyword>
<evidence type="ECO:0000313" key="11">
    <source>
        <dbReference type="Proteomes" id="UP000430079"/>
    </source>
</evidence>
<evidence type="ECO:0000256" key="4">
    <source>
        <dbReference type="ARBA" id="ARBA00022692"/>
    </source>
</evidence>
<comment type="similarity">
    <text evidence="7">Belongs to the drug/metabolite transporter (DMT) superfamily. Small multidrug resistance (SMR) (TC 2.A.7.1) family.</text>
</comment>
<dbReference type="PANTHER" id="PTHR30561:SF0">
    <property type="entry name" value="GUANIDINIUM EXPORTER"/>
    <property type="match status" value="1"/>
</dbReference>
<accession>A0A640T1F3</accession>
<dbReference type="InterPro" id="IPR000390">
    <property type="entry name" value="Small_drug/metabolite_transptr"/>
</dbReference>
<gene>
    <name evidence="10" type="ORF">Sgleb_49290</name>
</gene>
<dbReference type="Pfam" id="PF00893">
    <property type="entry name" value="Multi_Drug_Res"/>
    <property type="match status" value="1"/>
</dbReference>
<proteinExistence type="inferred from homology"/>
<keyword evidence="11" id="KW-1185">Reference proteome</keyword>
<feature type="region of interest" description="Disordered" evidence="8">
    <location>
        <begin position="120"/>
        <end position="149"/>
    </location>
</feature>
<evidence type="ECO:0000256" key="6">
    <source>
        <dbReference type="ARBA" id="ARBA00023136"/>
    </source>
</evidence>
<dbReference type="GO" id="GO:0005886">
    <property type="term" value="C:plasma membrane"/>
    <property type="evidence" value="ECO:0007669"/>
    <property type="project" value="UniProtKB-SubCell"/>
</dbReference>
<dbReference type="Gene3D" id="1.10.3730.20">
    <property type="match status" value="1"/>
</dbReference>
<dbReference type="RefSeq" id="WP_190146204.1">
    <property type="nucleotide sequence ID" value="NZ_BLIO01000001.1"/>
</dbReference>
<keyword evidence="5 9" id="KW-1133">Transmembrane helix</keyword>
<evidence type="ECO:0000256" key="2">
    <source>
        <dbReference type="ARBA" id="ARBA00022448"/>
    </source>
</evidence>
<dbReference type="GO" id="GO:0022857">
    <property type="term" value="F:transmembrane transporter activity"/>
    <property type="evidence" value="ECO:0007669"/>
    <property type="project" value="InterPro"/>
</dbReference>
<feature type="compositionally biased region" description="Polar residues" evidence="8">
    <location>
        <begin position="120"/>
        <end position="130"/>
    </location>
</feature>
<dbReference type="SUPFAM" id="SSF103481">
    <property type="entry name" value="Multidrug resistance efflux transporter EmrE"/>
    <property type="match status" value="1"/>
</dbReference>
<keyword evidence="3" id="KW-1003">Cell membrane</keyword>
<comment type="caution">
    <text evidence="10">The sequence shown here is derived from an EMBL/GenBank/DDBJ whole genome shotgun (WGS) entry which is preliminary data.</text>
</comment>
<evidence type="ECO:0000256" key="9">
    <source>
        <dbReference type="SAM" id="Phobius"/>
    </source>
</evidence>